<feature type="compositionally biased region" description="Gly residues" evidence="1">
    <location>
        <begin position="363"/>
        <end position="373"/>
    </location>
</feature>
<protein>
    <recommendedName>
        <fullName evidence="4">DUF3824 domain-containing protein</fullName>
    </recommendedName>
</protein>
<dbReference type="Proteomes" id="UP000007796">
    <property type="component" value="Unassembled WGS sequence"/>
</dbReference>
<sequence length="703" mass="77809">MSAHEDGRSEYTASRYYDDRRYQRDPRYVESRDNYAKGQVASRDLVPRYREESDYSVEEIHRDFPPPTYSRDVYRSYEDDRRPRSSKDRDYDRREGKKTRTNSYDDERKRRRMLSNQEKILAAVIGGALAVGGKEIYDRREAQQEGRGIQRNALSSAALGAVGAFAAYQGVDLYNKHATKEEQKTLTAYKGRDSRDVDAYDDNDSDYGSKERKGHKNFLESALAAAGLGGAVKALTGGSTGHRDDSRSRSRSRSGSKSRGKGGGTNKIQKAAMASLIAGATEAFRVAKEPGNWKGEKAKRVLTAAAGAATIDAAHGDKHSKMGIAESVIGGLLGNRIVNGSRRNIEEDRHTGRSRSRSRARSDGGGGGSGGVSGLAALATAGLGALGTKKIMESRERSRSRRRSSADSYDSRNRSPGRSRRSRSRSVVDTARRSLAKLGLGNGPDDDYPTDESPRRKKGSSRHNDRRNSADSYDDDYRYGGARDRDRGEGRSGRYENDDNRSSTRRRSGSRSRRDKGGSRHDSESDLGSSSEDEKRAKKMRAAVATIHAAHNVYQSMEKRQSRQRAVREGRLSTGEAKKLKDQALLRDAASVGIAALGIKGAISELKEAREAHHECKEWKEEKQRRHLRRLEHMQRSQSSGRSGRKARNRASSVPPQAGRYYNDYGSDASDDEPRMVNGSPYAALPAPPVGTEARRPDESNRS</sequence>
<dbReference type="RefSeq" id="XP_014173298.1">
    <property type="nucleotide sequence ID" value="XM_014317823.1"/>
</dbReference>
<feature type="compositionally biased region" description="Basic and acidic residues" evidence="1">
    <location>
        <begin position="515"/>
        <end position="524"/>
    </location>
</feature>
<evidence type="ECO:0008006" key="4">
    <source>
        <dbReference type="Google" id="ProtNLM"/>
    </source>
</evidence>
<feature type="region of interest" description="Disordered" evidence="1">
    <location>
        <begin position="615"/>
        <end position="703"/>
    </location>
</feature>
<feature type="compositionally biased region" description="Basic and acidic residues" evidence="1">
    <location>
        <begin position="72"/>
        <end position="95"/>
    </location>
</feature>
<evidence type="ECO:0000313" key="3">
    <source>
        <dbReference type="Proteomes" id="UP000007796"/>
    </source>
</evidence>
<feature type="compositionally biased region" description="Basic residues" evidence="1">
    <location>
        <begin position="249"/>
        <end position="260"/>
    </location>
</feature>
<organism evidence="3">
    <name type="scientific">Grosmannia clavigera (strain kw1407 / UAMH 11150)</name>
    <name type="common">Blue stain fungus</name>
    <name type="synonym">Graphiocladiella clavigera</name>
    <dbReference type="NCBI Taxonomy" id="655863"/>
    <lineage>
        <taxon>Eukaryota</taxon>
        <taxon>Fungi</taxon>
        <taxon>Dikarya</taxon>
        <taxon>Ascomycota</taxon>
        <taxon>Pezizomycotina</taxon>
        <taxon>Sordariomycetes</taxon>
        <taxon>Sordariomycetidae</taxon>
        <taxon>Ophiostomatales</taxon>
        <taxon>Ophiostomataceae</taxon>
        <taxon>Leptographium</taxon>
    </lineage>
</organism>
<keyword evidence="3" id="KW-1185">Reference proteome</keyword>
<dbReference type="EMBL" id="GL629765">
    <property type="protein sequence ID" value="EFX03816.1"/>
    <property type="molecule type" value="Genomic_DNA"/>
</dbReference>
<feature type="compositionally biased region" description="Basic and acidic residues" evidence="1">
    <location>
        <begin position="693"/>
        <end position="703"/>
    </location>
</feature>
<dbReference type="STRING" id="655863.F0XC77"/>
<evidence type="ECO:0000256" key="1">
    <source>
        <dbReference type="SAM" id="MobiDB-lite"/>
    </source>
</evidence>
<dbReference type="InParanoid" id="F0XC77"/>
<dbReference type="AlphaFoldDB" id="F0XC77"/>
<proteinExistence type="predicted"/>
<dbReference type="OrthoDB" id="5407645at2759"/>
<name>F0XC77_GROCL</name>
<evidence type="ECO:0000313" key="2">
    <source>
        <dbReference type="EMBL" id="EFX03816.1"/>
    </source>
</evidence>
<reference evidence="2 3" key="1">
    <citation type="journal article" date="2011" name="Proc. Natl. Acad. Sci. U.S.A.">
        <title>Genome and transcriptome analyses of the mountain pine beetle-fungal symbiont Grosmannia clavigera, a lodgepole pine pathogen.</title>
        <authorList>
            <person name="DiGuistini S."/>
            <person name="Wang Y."/>
            <person name="Liao N.Y."/>
            <person name="Taylor G."/>
            <person name="Tanguay P."/>
            <person name="Feau N."/>
            <person name="Henrissat B."/>
            <person name="Chan S.K."/>
            <person name="Hesse-Orce U."/>
            <person name="Alamouti S.M."/>
            <person name="Tsui C.K.M."/>
            <person name="Docking R.T."/>
            <person name="Levasseur A."/>
            <person name="Haridas S."/>
            <person name="Robertson G."/>
            <person name="Birol I."/>
            <person name="Holt R.A."/>
            <person name="Marra M.A."/>
            <person name="Hamelin R.C."/>
            <person name="Hirst M."/>
            <person name="Jones S.J.M."/>
            <person name="Bohlmann J."/>
            <person name="Breuil C."/>
        </authorList>
    </citation>
    <scope>NUCLEOTIDE SEQUENCE [LARGE SCALE GENOMIC DNA]</scope>
    <source>
        <strain evidence="3">kw1407 / UAMH 11150</strain>
    </source>
</reference>
<feature type="compositionally biased region" description="Basic and acidic residues" evidence="1">
    <location>
        <begin position="462"/>
        <end position="502"/>
    </location>
</feature>
<feature type="region of interest" description="Disordered" evidence="1">
    <location>
        <begin position="234"/>
        <end position="268"/>
    </location>
</feature>
<feature type="region of interest" description="Disordered" evidence="1">
    <location>
        <begin position="195"/>
        <end position="214"/>
    </location>
</feature>
<feature type="compositionally biased region" description="Basic residues" evidence="1">
    <location>
        <begin position="415"/>
        <end position="424"/>
    </location>
</feature>
<feature type="compositionally biased region" description="Basic residues" evidence="1">
    <location>
        <begin position="503"/>
        <end position="514"/>
    </location>
</feature>
<feature type="compositionally biased region" description="Basic and acidic residues" evidence="1">
    <location>
        <begin position="615"/>
        <end position="624"/>
    </location>
</feature>
<dbReference type="GeneID" id="25980984"/>
<feature type="region of interest" description="Disordered" evidence="1">
    <location>
        <begin position="389"/>
        <end position="542"/>
    </location>
</feature>
<dbReference type="HOGENOM" id="CLU_013056_0_0_1"/>
<feature type="compositionally biased region" description="Basic and acidic residues" evidence="1">
    <location>
        <begin position="45"/>
        <end position="64"/>
    </location>
</feature>
<feature type="compositionally biased region" description="Basic and acidic residues" evidence="1">
    <location>
        <begin position="557"/>
        <end position="577"/>
    </location>
</feature>
<feature type="compositionally biased region" description="Basic and acidic residues" evidence="1">
    <location>
        <begin position="16"/>
        <end position="35"/>
    </location>
</feature>
<feature type="region of interest" description="Disordered" evidence="1">
    <location>
        <begin position="342"/>
        <end position="373"/>
    </location>
</feature>
<feature type="region of interest" description="Disordered" evidence="1">
    <location>
        <begin position="554"/>
        <end position="577"/>
    </location>
</feature>
<feature type="region of interest" description="Disordered" evidence="1">
    <location>
        <begin position="1"/>
        <end position="111"/>
    </location>
</feature>
<accession>F0XC77</accession>
<dbReference type="eggNOG" id="ENOG502S1DF">
    <property type="taxonomic scope" value="Eukaryota"/>
</dbReference>
<gene>
    <name evidence="2" type="ORF">CMQ_744</name>
</gene>